<protein>
    <recommendedName>
        <fullName evidence="6">MALT1 paracaspase</fullName>
    </recommendedName>
</protein>
<gene>
    <name evidence="4" type="ORF">IHE44_0009908</name>
    <name evidence="3" type="ORF">IHE44_002647</name>
</gene>
<dbReference type="InterPro" id="IPR033540">
    <property type="entry name" value="MALT1_IG-like_dom_sf"/>
</dbReference>
<dbReference type="Gene3D" id="1.10.533.10">
    <property type="entry name" value="Death Domain, Fas"/>
    <property type="match status" value="1"/>
</dbReference>
<accession>A0A835NKD0</accession>
<dbReference type="SUPFAM" id="SSF52129">
    <property type="entry name" value="Caspase-like"/>
    <property type="match status" value="1"/>
</dbReference>
<dbReference type="InterPro" id="IPR011029">
    <property type="entry name" value="DEATH-like_dom_sf"/>
</dbReference>
<dbReference type="InterPro" id="IPR037940">
    <property type="entry name" value="MALT1_Death"/>
</dbReference>
<dbReference type="PANTHER" id="PTHR22576:SF27">
    <property type="entry name" value="PARACASPASE 2"/>
    <property type="match status" value="1"/>
</dbReference>
<sequence>MVTHPPLATPSVSRSQIQQQVSRRSTWGPVLCLGAPCLGGMADWSMPIGSLGEEVVARLCELLDNAGRGWRKLAELAGAEKRFKCSAEELEMCSLKVLEPRGSPTQCLLQLLAERDCTLRYLLGCLERMGHEQACRVLSSAVQDVIRITVQPESQVVVEGTQVSLTCCASGPPGLTYQWFCGRQEVPGATSPELVINTASPAGQPKWYICRVNCGATFTFSRWAHVQVEKSSSPTSASGYCPTMAGLQILRQPRPCRLAEGDTLALECRAIGNPPPQYQWFRNRRPVEGAQTPQLQVCRVLWHGTAWHSMPQCGTVQHGLAQCFTQLPALSCWQVKLVTTAERGSYSCRVFNLFHEVWSQEVDVEIGEGPRQTSVTPPPALFPSWVSPLWATWRAGVSLSVTTRPSPILAATDKVALLIGNMHYLHHKQLQAPIVDVHALSALLRQLDFKVVSLLDLRKAEMQMAVDEFLLLLDKGVYGLLYYAGHGYENFGNSFMVPIDAPSAYTSEHCLCVQRVLREMQQRRTGLNIFLLDMCRKRNLNDDIIPQVGALEVTANIVFGYATTVARCCGWNRKSAGHPALASLELSSCWRPIPSECQTPCQIQPLLCPRRCADAEAYELSQGELSNGIFVTFLKRWLLEDEKITVLLDKVAEDMGTLEITRGRQALELRSNLSERRALTDPIRPPGQDESSARNLQWAKAHVLPESRHLCFDCGVTVQLGFAAEFSNIMIIYTRVVAAPKDITKCEARLTDIPEELDVDLKCTNKESPEELGSPLAPVWSLGCPSCCLYSRICGLQKLRVRAMVVRGWWCWGHSVTMAMPGQEPMVLLSLQQELAFTVYLQYRYQGMDDFVEERQRVNVGRPLIAKLNLQCAASPSPPHSPLFSSPPGSWGVVESSWVNTPEENLSPECPSSHTL</sequence>
<reference evidence="3" key="1">
    <citation type="submission" date="2020-10" db="EMBL/GenBank/DDBJ databases">
        <title>Feather gene expression reveals the developmental basis of iridescence in African starlings.</title>
        <authorList>
            <person name="Rubenstein D.R."/>
        </authorList>
    </citation>
    <scope>NUCLEOTIDE SEQUENCE</scope>
    <source>
        <strain evidence="3">SS15</strain>
        <tissue evidence="3">Liver</tissue>
    </source>
</reference>
<dbReference type="InterPro" id="IPR003598">
    <property type="entry name" value="Ig_sub2"/>
</dbReference>
<proteinExistence type="predicted"/>
<dbReference type="Gene3D" id="2.60.40.10">
    <property type="entry name" value="Immunoglobulins"/>
    <property type="match status" value="2"/>
</dbReference>
<dbReference type="InterPro" id="IPR011600">
    <property type="entry name" value="Pept_C14_caspase"/>
</dbReference>
<keyword evidence="5" id="KW-1185">Reference proteome</keyword>
<evidence type="ECO:0000313" key="4">
    <source>
        <dbReference type="EMBL" id="KAI1230451.1"/>
    </source>
</evidence>
<dbReference type="PROSITE" id="PS50835">
    <property type="entry name" value="IG_LIKE"/>
    <property type="match status" value="2"/>
</dbReference>
<evidence type="ECO:0000313" key="5">
    <source>
        <dbReference type="Proteomes" id="UP000618051"/>
    </source>
</evidence>
<dbReference type="PANTHER" id="PTHR22576">
    <property type="entry name" value="MUCOSA ASSOCIATED LYMPHOID TISSUE LYMPHOMA TRANSLOCATION PROTEIN 1/PARACASPASE"/>
    <property type="match status" value="1"/>
</dbReference>
<dbReference type="PROSITE" id="PS50208">
    <property type="entry name" value="CASPASE_P20"/>
    <property type="match status" value="1"/>
</dbReference>
<dbReference type="SMART" id="SM00408">
    <property type="entry name" value="IGc2"/>
    <property type="match status" value="2"/>
</dbReference>
<dbReference type="EMBL" id="JADDUC010000140">
    <property type="protein sequence ID" value="KAG0117403.1"/>
    <property type="molecule type" value="Genomic_DNA"/>
</dbReference>
<evidence type="ECO:0000259" key="2">
    <source>
        <dbReference type="PROSITE" id="PS50835"/>
    </source>
</evidence>
<dbReference type="InterPro" id="IPR036179">
    <property type="entry name" value="Ig-like_dom_sf"/>
</dbReference>
<dbReference type="GO" id="GO:0004197">
    <property type="term" value="F:cysteine-type endopeptidase activity"/>
    <property type="evidence" value="ECO:0007669"/>
    <property type="project" value="InterPro"/>
</dbReference>
<name>A0A835NKD0_9PASS</name>
<organism evidence="3">
    <name type="scientific">Lamprotornis superbus</name>
    <dbReference type="NCBI Taxonomy" id="245042"/>
    <lineage>
        <taxon>Eukaryota</taxon>
        <taxon>Metazoa</taxon>
        <taxon>Chordata</taxon>
        <taxon>Craniata</taxon>
        <taxon>Vertebrata</taxon>
        <taxon>Euteleostomi</taxon>
        <taxon>Archelosauria</taxon>
        <taxon>Archosauria</taxon>
        <taxon>Dinosauria</taxon>
        <taxon>Saurischia</taxon>
        <taxon>Theropoda</taxon>
        <taxon>Coelurosauria</taxon>
        <taxon>Aves</taxon>
        <taxon>Neognathae</taxon>
        <taxon>Neoaves</taxon>
        <taxon>Telluraves</taxon>
        <taxon>Australaves</taxon>
        <taxon>Passeriformes</taxon>
        <taxon>Sturnidae</taxon>
        <taxon>Lamprotornis</taxon>
    </lineage>
</organism>
<dbReference type="SUPFAM" id="SSF47986">
    <property type="entry name" value="DEATH domain"/>
    <property type="match status" value="1"/>
</dbReference>
<evidence type="ECO:0000259" key="1">
    <source>
        <dbReference type="PROSITE" id="PS50208"/>
    </source>
</evidence>
<dbReference type="OrthoDB" id="412369at2759"/>
<reference evidence="4 5" key="2">
    <citation type="journal article" date="2021" name="J. Hered.">
        <title>Feather Gene Expression Elucidates the Developmental Basis of Plumage Iridescence in African Starlings.</title>
        <authorList>
            <person name="Rubenstein D.R."/>
            <person name="Corvelo A."/>
            <person name="MacManes M.D."/>
            <person name="Maia R."/>
            <person name="Narzisi G."/>
            <person name="Rousaki A."/>
            <person name="Vandenabeele P."/>
            <person name="Shawkey M.D."/>
            <person name="Solomon J."/>
        </authorList>
    </citation>
    <scope>NUCLEOTIDE SEQUENCE [LARGE SCALE GENOMIC DNA]</scope>
    <source>
        <strain evidence="4">SS15</strain>
    </source>
</reference>
<feature type="domain" description="Ig-like" evidence="2">
    <location>
        <begin position="146"/>
        <end position="221"/>
    </location>
</feature>
<evidence type="ECO:0000313" key="3">
    <source>
        <dbReference type="EMBL" id="KAG0117403.1"/>
    </source>
</evidence>
<dbReference type="InterPro" id="IPR013783">
    <property type="entry name" value="Ig-like_fold"/>
</dbReference>
<dbReference type="Pfam" id="PF13927">
    <property type="entry name" value="Ig_3"/>
    <property type="match status" value="2"/>
</dbReference>
<dbReference type="GO" id="GO:0006508">
    <property type="term" value="P:proteolysis"/>
    <property type="evidence" value="ECO:0007669"/>
    <property type="project" value="InterPro"/>
</dbReference>
<dbReference type="InterPro" id="IPR003599">
    <property type="entry name" value="Ig_sub"/>
</dbReference>
<dbReference type="Gene3D" id="3.40.50.1460">
    <property type="match status" value="2"/>
</dbReference>
<feature type="domain" description="Caspase family p20" evidence="1">
    <location>
        <begin position="412"/>
        <end position="539"/>
    </location>
</feature>
<dbReference type="InterPro" id="IPR001309">
    <property type="entry name" value="Pept_C14_p20"/>
</dbReference>
<feature type="domain" description="Ig-like" evidence="2">
    <location>
        <begin position="242"/>
        <end position="365"/>
    </location>
</feature>
<dbReference type="InterPro" id="IPR007110">
    <property type="entry name" value="Ig-like_dom"/>
</dbReference>
<dbReference type="AlphaFoldDB" id="A0A835NKD0"/>
<dbReference type="Gene3D" id="2.60.40.3360">
    <property type="match status" value="2"/>
</dbReference>
<dbReference type="InterPro" id="IPR041077">
    <property type="entry name" value="MALT1_Ig"/>
</dbReference>
<dbReference type="Proteomes" id="UP000618051">
    <property type="component" value="Unassembled WGS sequence"/>
</dbReference>
<evidence type="ECO:0008006" key="6">
    <source>
        <dbReference type="Google" id="ProtNLM"/>
    </source>
</evidence>
<dbReference type="SMART" id="SM00409">
    <property type="entry name" value="IG"/>
    <property type="match status" value="2"/>
</dbReference>
<dbReference type="Pfam" id="PF00656">
    <property type="entry name" value="Peptidase_C14"/>
    <property type="match status" value="1"/>
</dbReference>
<dbReference type="InterPro" id="IPR052039">
    <property type="entry name" value="Caspase-related_regulators"/>
</dbReference>
<dbReference type="Pfam" id="PF18703">
    <property type="entry name" value="MALT1_Ig"/>
    <property type="match status" value="2"/>
</dbReference>
<dbReference type="SUPFAM" id="SSF48726">
    <property type="entry name" value="Immunoglobulin"/>
    <property type="match status" value="2"/>
</dbReference>
<reference evidence="4" key="3">
    <citation type="submission" date="2022-01" db="EMBL/GenBank/DDBJ databases">
        <authorList>
            <person name="Rubenstein D.R."/>
        </authorList>
    </citation>
    <scope>NUCLEOTIDE SEQUENCE</scope>
    <source>
        <strain evidence="4">SS15</strain>
        <tissue evidence="4">Liver</tissue>
    </source>
</reference>
<dbReference type="InterPro" id="IPR029030">
    <property type="entry name" value="Caspase-like_dom_sf"/>
</dbReference>
<comment type="caution">
    <text evidence="3">The sequence shown here is derived from an EMBL/GenBank/DDBJ whole genome shotgun (WGS) entry which is preliminary data.</text>
</comment>
<dbReference type="EMBL" id="JADDUC020000030">
    <property type="protein sequence ID" value="KAI1230451.1"/>
    <property type="molecule type" value="Genomic_DNA"/>
</dbReference>
<dbReference type="CDD" id="cd08783">
    <property type="entry name" value="Death_MALT1"/>
    <property type="match status" value="1"/>
</dbReference>